<evidence type="ECO:0000256" key="1">
    <source>
        <dbReference type="ARBA" id="ARBA00044755"/>
    </source>
</evidence>
<reference evidence="4 5" key="1">
    <citation type="submission" date="2018-05" db="EMBL/GenBank/DDBJ databases">
        <title>Genomic Encyclopedia of Type Strains, Phase IV (KMG-IV): sequencing the most valuable type-strain genomes for metagenomic binning, comparative biology and taxonomic classification.</title>
        <authorList>
            <person name="Goeker M."/>
        </authorList>
    </citation>
    <scope>NUCLEOTIDE SEQUENCE [LARGE SCALE GENOMIC DNA]</scope>
    <source>
        <strain evidence="4 5">JC118</strain>
    </source>
</reference>
<name>A0A2V2FSG1_9FIRM</name>
<gene>
    <name evidence="4" type="ORF">DES51_11426</name>
    <name evidence="3" type="ORF">MQE39_09815</name>
</gene>
<dbReference type="Pfam" id="PF04519">
    <property type="entry name" value="Bactofilin"/>
    <property type="match status" value="2"/>
</dbReference>
<organism evidence="4 5">
    <name type="scientific">Dielma fastidiosa</name>
    <dbReference type="NCBI Taxonomy" id="1034346"/>
    <lineage>
        <taxon>Bacteria</taxon>
        <taxon>Bacillati</taxon>
        <taxon>Bacillota</taxon>
        <taxon>Erysipelotrichia</taxon>
        <taxon>Erysipelotrichales</taxon>
        <taxon>Erysipelotrichaceae</taxon>
        <taxon>Dielma</taxon>
    </lineage>
</organism>
<dbReference type="EMBL" id="JALDAW010000013">
    <property type="protein sequence ID" value="MDY5168410.1"/>
    <property type="molecule type" value="Genomic_DNA"/>
</dbReference>
<dbReference type="PANTHER" id="PTHR35024">
    <property type="entry name" value="HYPOTHETICAL CYTOSOLIC PROTEIN"/>
    <property type="match status" value="1"/>
</dbReference>
<keyword evidence="5" id="KW-1185">Reference proteome</keyword>
<dbReference type="AlphaFoldDB" id="A0A2V2FSG1"/>
<dbReference type="Proteomes" id="UP000247612">
    <property type="component" value="Unassembled WGS sequence"/>
</dbReference>
<evidence type="ECO:0000256" key="2">
    <source>
        <dbReference type="SAM" id="MobiDB-lite"/>
    </source>
</evidence>
<protein>
    <submittedName>
        <fullName evidence="4">Cytoskeletal protein CcmA (Bactofilin family)</fullName>
    </submittedName>
    <submittedName>
        <fullName evidence="3">Polymer-forming cytoskeletal protein</fullName>
    </submittedName>
</protein>
<evidence type="ECO:0000313" key="5">
    <source>
        <dbReference type="Proteomes" id="UP000247612"/>
    </source>
</evidence>
<dbReference type="OrthoDB" id="5738271at2"/>
<dbReference type="STRING" id="1034346.GCA_000313565_01811"/>
<accession>A0A2V2FSG1</accession>
<reference evidence="3" key="2">
    <citation type="submission" date="2022-03" db="EMBL/GenBank/DDBJ databases">
        <title>First case of bacteraemia caused by Dielma fastidiosa in a patient hospitalised with diverticulitis.</title>
        <authorList>
            <person name="Forman-Ankjaer B."/>
            <person name="Hvid-Jensen F."/>
            <person name="Kobel C.M."/>
            <person name="Greve T."/>
        </authorList>
    </citation>
    <scope>NUCLEOTIDE SEQUENCE</scope>
    <source>
        <strain evidence="3">AUH_DF_2021</strain>
    </source>
</reference>
<comment type="caution">
    <text evidence="4">The sequence shown here is derived from an EMBL/GenBank/DDBJ whole genome shotgun (WGS) entry which is preliminary data.</text>
</comment>
<dbReference type="GeneID" id="94440803"/>
<feature type="region of interest" description="Disordered" evidence="2">
    <location>
        <begin position="1"/>
        <end position="54"/>
    </location>
</feature>
<sequence length="189" mass="19858">MNTTTSKNSFGDLIRKMGISEEKEEPVKLEKPQPVSHNEPPKPAEPNKTSNSSTIIGSDVEIIGNIKTGGSIELHGNVQGNIEAGGCILLNGTVTGDIKAESVTFSAADLKGNASVLENIIVDEATTIVGDLSARSLTLDGQMNGKIIAEDTCLIKEHAVLNGNIQTRRIGVSQGAVLNGEIKTLAENK</sequence>
<dbReference type="PANTHER" id="PTHR35024:SF4">
    <property type="entry name" value="POLYMER-FORMING CYTOSKELETAL PROTEIN"/>
    <property type="match status" value="1"/>
</dbReference>
<dbReference type="Proteomes" id="UP001276902">
    <property type="component" value="Unassembled WGS sequence"/>
</dbReference>
<proteinExistence type="inferred from homology"/>
<dbReference type="InterPro" id="IPR007607">
    <property type="entry name" value="BacA/B"/>
</dbReference>
<feature type="compositionally biased region" description="Basic and acidic residues" evidence="2">
    <location>
        <begin position="13"/>
        <end position="31"/>
    </location>
</feature>
<evidence type="ECO:0000313" key="3">
    <source>
        <dbReference type="EMBL" id="MDY5168410.1"/>
    </source>
</evidence>
<evidence type="ECO:0000313" key="4">
    <source>
        <dbReference type="EMBL" id="PXX76171.1"/>
    </source>
</evidence>
<comment type="similarity">
    <text evidence="1">Belongs to the bactofilin family.</text>
</comment>
<dbReference type="EMBL" id="QJKH01000014">
    <property type="protein sequence ID" value="PXX76171.1"/>
    <property type="molecule type" value="Genomic_DNA"/>
</dbReference>
<dbReference type="RefSeq" id="WP_022938115.1">
    <property type="nucleotide sequence ID" value="NZ_BAABZA010000007.1"/>
</dbReference>